<gene>
    <name evidence="3" type="ORF">Acr_01g0006990</name>
</gene>
<evidence type="ECO:0000313" key="4">
    <source>
        <dbReference type="Proteomes" id="UP000585474"/>
    </source>
</evidence>
<dbReference type="GO" id="GO:0016787">
    <property type="term" value="F:hydrolase activity"/>
    <property type="evidence" value="ECO:0007669"/>
    <property type="project" value="UniProtKB-KW"/>
</dbReference>
<dbReference type="GO" id="GO:0005085">
    <property type="term" value="F:guanyl-nucleotide exchange factor activity"/>
    <property type="evidence" value="ECO:0007669"/>
    <property type="project" value="UniProtKB-KW"/>
</dbReference>
<dbReference type="InterPro" id="IPR026506">
    <property type="entry name" value="GDPGP"/>
</dbReference>
<dbReference type="GO" id="GO:0005737">
    <property type="term" value="C:cytoplasm"/>
    <property type="evidence" value="ECO:0007669"/>
    <property type="project" value="UniProtKB-SubCell"/>
</dbReference>
<keyword evidence="4" id="KW-1185">Reference proteome</keyword>
<name>A0A7J0E3A3_9ERIC</name>
<sequence length="94" mass="10260">MTLGVSHTAMLSLVIYIVIVAGIGGKLPLYAFKRVKEVVGEKGLLAIDDEEAPVTFLDSLLLGEWEDRVQRGLFHYDVTACETKVFAISFSSGL</sequence>
<reference evidence="3 4" key="1">
    <citation type="submission" date="2019-07" db="EMBL/GenBank/DDBJ databases">
        <title>De Novo Assembly of kiwifruit Actinidia rufa.</title>
        <authorList>
            <person name="Sugita-Konishi S."/>
            <person name="Sato K."/>
            <person name="Mori E."/>
            <person name="Abe Y."/>
            <person name="Kisaki G."/>
            <person name="Hamano K."/>
            <person name="Suezawa K."/>
            <person name="Otani M."/>
            <person name="Fukuda T."/>
            <person name="Manabe T."/>
            <person name="Gomi K."/>
            <person name="Tabuchi M."/>
            <person name="Akimitsu K."/>
            <person name="Kataoka I."/>
        </authorList>
    </citation>
    <scope>NUCLEOTIDE SEQUENCE [LARGE SCALE GENOMIC DNA]</scope>
    <source>
        <strain evidence="4">cv. Fuchu</strain>
    </source>
</reference>
<dbReference type="GO" id="GO:0000166">
    <property type="term" value="F:nucleotide binding"/>
    <property type="evidence" value="ECO:0007669"/>
    <property type="project" value="UniProtKB-KW"/>
</dbReference>
<dbReference type="PANTHER" id="PTHR20884">
    <property type="entry name" value="GDP-D-GLUCOSE PHOSPHORYLASE 1"/>
    <property type="match status" value="1"/>
</dbReference>
<dbReference type="Pfam" id="PF26217">
    <property type="entry name" value="GDPGP1_N"/>
    <property type="match status" value="1"/>
</dbReference>
<evidence type="ECO:0000256" key="1">
    <source>
        <dbReference type="SAM" id="Phobius"/>
    </source>
</evidence>
<keyword evidence="1" id="KW-0472">Membrane</keyword>
<evidence type="ECO:0000259" key="2">
    <source>
        <dbReference type="Pfam" id="PF26217"/>
    </source>
</evidence>
<feature type="transmembrane region" description="Helical" evidence="1">
    <location>
        <begin position="13"/>
        <end position="32"/>
    </location>
</feature>
<protein>
    <submittedName>
        <fullName evidence="3">GDP-L-galactose phosphorylase 1</fullName>
    </submittedName>
</protein>
<comment type="caution">
    <text evidence="3">The sequence shown here is derived from an EMBL/GenBank/DDBJ whole genome shotgun (WGS) entry which is preliminary data.</text>
</comment>
<dbReference type="InterPro" id="IPR058866">
    <property type="entry name" value="GDPGP1_N"/>
</dbReference>
<keyword evidence="1" id="KW-1133">Transmembrane helix</keyword>
<dbReference type="PANTHER" id="PTHR20884:SF21">
    <property type="entry name" value="GDP-L-GALACTOSE PHOSPHORYLASE 1"/>
    <property type="match status" value="1"/>
</dbReference>
<accession>A0A7J0E3A3</accession>
<dbReference type="EMBL" id="BJWL01000001">
    <property type="protein sequence ID" value="GFY80890.1"/>
    <property type="molecule type" value="Genomic_DNA"/>
</dbReference>
<dbReference type="OrthoDB" id="417175at2759"/>
<dbReference type="GO" id="GO:0006006">
    <property type="term" value="P:glucose metabolic process"/>
    <property type="evidence" value="ECO:0007669"/>
    <property type="project" value="TreeGrafter"/>
</dbReference>
<evidence type="ECO:0000313" key="3">
    <source>
        <dbReference type="EMBL" id="GFY80890.1"/>
    </source>
</evidence>
<dbReference type="Proteomes" id="UP000585474">
    <property type="component" value="Unassembled WGS sequence"/>
</dbReference>
<dbReference type="GO" id="GO:0080048">
    <property type="term" value="F:GDP-D-glucose phosphorylase activity"/>
    <property type="evidence" value="ECO:0007669"/>
    <property type="project" value="InterPro"/>
</dbReference>
<dbReference type="AlphaFoldDB" id="A0A7J0E3A3"/>
<organism evidence="3 4">
    <name type="scientific">Actinidia rufa</name>
    <dbReference type="NCBI Taxonomy" id="165716"/>
    <lineage>
        <taxon>Eukaryota</taxon>
        <taxon>Viridiplantae</taxon>
        <taxon>Streptophyta</taxon>
        <taxon>Embryophyta</taxon>
        <taxon>Tracheophyta</taxon>
        <taxon>Spermatophyta</taxon>
        <taxon>Magnoliopsida</taxon>
        <taxon>eudicotyledons</taxon>
        <taxon>Gunneridae</taxon>
        <taxon>Pentapetalae</taxon>
        <taxon>asterids</taxon>
        <taxon>Ericales</taxon>
        <taxon>Actinidiaceae</taxon>
        <taxon>Actinidia</taxon>
    </lineage>
</organism>
<feature type="domain" description="GDPGP1-like N-terminal" evidence="2">
    <location>
        <begin position="57"/>
        <end position="86"/>
    </location>
</feature>
<keyword evidence="1" id="KW-0812">Transmembrane</keyword>
<proteinExistence type="predicted"/>